<dbReference type="AlphaFoldDB" id="A0A8B8T1G4"/>
<dbReference type="Proteomes" id="UP000694856">
    <property type="component" value="Chromosome 5"/>
</dbReference>
<evidence type="ECO:0000256" key="3">
    <source>
        <dbReference type="ARBA" id="ARBA00023274"/>
    </source>
</evidence>
<dbReference type="InterPro" id="IPR023621">
    <property type="entry name" value="Ribosomal_eL31_dom_sf"/>
</dbReference>
<dbReference type="GO" id="GO:1990904">
    <property type="term" value="C:ribonucleoprotein complex"/>
    <property type="evidence" value="ECO:0007669"/>
    <property type="project" value="UniProtKB-KW"/>
</dbReference>
<gene>
    <name evidence="5" type="primary">LOC116663700</name>
</gene>
<dbReference type="RefSeq" id="XP_032335777.1">
    <property type="nucleotide sequence ID" value="XM_032479886.1"/>
</dbReference>
<dbReference type="GO" id="GO:0005840">
    <property type="term" value="C:ribosome"/>
    <property type="evidence" value="ECO:0007669"/>
    <property type="project" value="UniProtKB-KW"/>
</dbReference>
<evidence type="ECO:0000313" key="5">
    <source>
        <dbReference type="RefSeq" id="XP_032335777.1"/>
    </source>
</evidence>
<keyword evidence="2" id="KW-0689">Ribosomal protein</keyword>
<dbReference type="Gene3D" id="3.10.440.10">
    <property type="match status" value="1"/>
</dbReference>
<proteinExistence type="inferred from homology"/>
<keyword evidence="3" id="KW-0687">Ribonucleoprotein</keyword>
<keyword evidence="4" id="KW-1185">Reference proteome</keyword>
<evidence type="ECO:0000256" key="2">
    <source>
        <dbReference type="ARBA" id="ARBA00022980"/>
    </source>
</evidence>
<comment type="similarity">
    <text evidence="1">Belongs to the eukaryotic ribosomal protein eL31 family.</text>
</comment>
<dbReference type="GeneID" id="116663700"/>
<dbReference type="SUPFAM" id="SSF54575">
    <property type="entry name" value="Ribosomal protein L31e"/>
    <property type="match status" value="1"/>
</dbReference>
<dbReference type="GO" id="GO:0003735">
    <property type="term" value="F:structural constituent of ribosome"/>
    <property type="evidence" value="ECO:0007669"/>
    <property type="project" value="InterPro"/>
</dbReference>
<organism evidence="4 5">
    <name type="scientific">Camelus ferus</name>
    <name type="common">Wild bactrian camel</name>
    <name type="synonym">Camelus bactrianus ferus</name>
    <dbReference type="NCBI Taxonomy" id="419612"/>
    <lineage>
        <taxon>Eukaryota</taxon>
        <taxon>Metazoa</taxon>
        <taxon>Chordata</taxon>
        <taxon>Craniata</taxon>
        <taxon>Vertebrata</taxon>
        <taxon>Euteleostomi</taxon>
        <taxon>Mammalia</taxon>
        <taxon>Eutheria</taxon>
        <taxon>Laurasiatheria</taxon>
        <taxon>Artiodactyla</taxon>
        <taxon>Tylopoda</taxon>
        <taxon>Camelidae</taxon>
        <taxon>Camelus</taxon>
    </lineage>
</organism>
<dbReference type="InterPro" id="IPR000054">
    <property type="entry name" value="Ribosomal_eL31"/>
</dbReference>
<sequence>MHNLKVENYVLFGRLAEDFKTRRQNVRRDCPKELRQRRALRRVILPVIKEPETREYTANTPKCIRKVGFKTPGPWALFKIQKFASKEMVSQMCALTPGSAKLSGAKG</sequence>
<dbReference type="KEGG" id="cfr:116663700"/>
<reference evidence="5" key="1">
    <citation type="submission" date="2025-08" db="UniProtKB">
        <authorList>
            <consortium name="RefSeq"/>
        </authorList>
    </citation>
    <scope>IDENTIFICATION</scope>
    <source>
        <tissue evidence="5">Ear skin</tissue>
    </source>
</reference>
<evidence type="ECO:0000313" key="4">
    <source>
        <dbReference type="Proteomes" id="UP000694856"/>
    </source>
</evidence>
<accession>A0A8B8T1G4</accession>
<protein>
    <submittedName>
        <fullName evidence="5">60S ribosomal protein L31-like</fullName>
    </submittedName>
</protein>
<dbReference type="Pfam" id="PF01198">
    <property type="entry name" value="Ribosomal_L31e"/>
    <property type="match status" value="1"/>
</dbReference>
<name>A0A8B8T1G4_CAMFR</name>
<dbReference type="GO" id="GO:0006412">
    <property type="term" value="P:translation"/>
    <property type="evidence" value="ECO:0007669"/>
    <property type="project" value="InterPro"/>
</dbReference>
<evidence type="ECO:0000256" key="1">
    <source>
        <dbReference type="ARBA" id="ARBA00010808"/>
    </source>
</evidence>